<gene>
    <name evidence="2" type="ORF">AVDCRST_MAG89-580</name>
</gene>
<accession>A0A6J4KFT4</accession>
<feature type="compositionally biased region" description="Basic and acidic residues" evidence="1">
    <location>
        <begin position="385"/>
        <end position="395"/>
    </location>
</feature>
<feature type="region of interest" description="Disordered" evidence="1">
    <location>
        <begin position="1"/>
        <end position="81"/>
    </location>
</feature>
<evidence type="ECO:0000313" key="2">
    <source>
        <dbReference type="EMBL" id="CAA9302671.1"/>
    </source>
</evidence>
<keyword evidence="2" id="KW-0067">ATP-binding</keyword>
<feature type="compositionally biased region" description="Basic residues" evidence="1">
    <location>
        <begin position="353"/>
        <end position="364"/>
    </location>
</feature>
<feature type="region of interest" description="Disordered" evidence="1">
    <location>
        <begin position="120"/>
        <end position="148"/>
    </location>
</feature>
<sequence length="485" mass="49759">ERRRPGARRPGLRRAAAAPHDRLPAPVQVARGAGPAAAVRRGRAGAGGAVPDQGGAGPGHPAARRRPSDAAGGVLRGRAGAGVRHRVPAHAADHLVGAAGDVRPAHRGVFAPSAAVAPLLRPQPGRAADDAGDQRRGAAERGVFVGPGHGVRRRVHRDLHPGADASAELAAGAGDLYRAAAGGGNHVYLPLADPHCVPRHPRAAGPHQRLYAGARVRLARGAALRARAAGDGELQAGERRPPGGAPALHHLLRPVLSHHRGADGRGPGADPVVRRRRDHPGRHDGGGGGGLSPVHAPLLPPHPGPVGKVQHPAGRHGGVGANLRAAGHGAGGARRRRPTPSSGARAGRDRVPRRLVPVRRRRRVGAAGGELRGAAGGARGHRRSDRGGEEHHHLAADAVLRAQPRRSAFRRGAHPPGARSRAARAHFPGSPGRVPVQRGRGVEHPSGRRGDQRRGGAPGGGSRGGRPFVQRLPAGYAQPLGERGL</sequence>
<feature type="non-terminal residue" evidence="2">
    <location>
        <position position="485"/>
    </location>
</feature>
<feature type="compositionally biased region" description="Gly residues" evidence="1">
    <location>
        <begin position="44"/>
        <end position="58"/>
    </location>
</feature>
<feature type="compositionally biased region" description="Gly residues" evidence="1">
    <location>
        <begin position="366"/>
        <end position="378"/>
    </location>
</feature>
<feature type="compositionally biased region" description="Basic and acidic residues" evidence="1">
    <location>
        <begin position="440"/>
        <end position="454"/>
    </location>
</feature>
<feature type="compositionally biased region" description="Basic and acidic residues" evidence="1">
    <location>
        <begin position="127"/>
        <end position="139"/>
    </location>
</feature>
<protein>
    <submittedName>
        <fullName evidence="2">Heterodimeric efflux ABC transporter, permease/ATP-binding subunit 2</fullName>
    </submittedName>
</protein>
<dbReference type="AlphaFoldDB" id="A0A6J4KFT4"/>
<dbReference type="GO" id="GO:0005524">
    <property type="term" value="F:ATP binding"/>
    <property type="evidence" value="ECO:0007669"/>
    <property type="project" value="UniProtKB-KW"/>
</dbReference>
<reference evidence="2" key="1">
    <citation type="submission" date="2020-02" db="EMBL/GenBank/DDBJ databases">
        <authorList>
            <person name="Meier V. D."/>
        </authorList>
    </citation>
    <scope>NUCLEOTIDE SEQUENCE</scope>
    <source>
        <strain evidence="2">AVDCRST_MAG89</strain>
    </source>
</reference>
<proteinExistence type="predicted"/>
<organism evidence="2">
    <name type="scientific">uncultured Gemmatimonadota bacterium</name>
    <dbReference type="NCBI Taxonomy" id="203437"/>
    <lineage>
        <taxon>Bacteria</taxon>
        <taxon>Pseudomonadati</taxon>
        <taxon>Gemmatimonadota</taxon>
        <taxon>environmental samples</taxon>
    </lineage>
</organism>
<feature type="region of interest" description="Disordered" evidence="1">
    <location>
        <begin position="258"/>
        <end position="485"/>
    </location>
</feature>
<name>A0A6J4KFT4_9BACT</name>
<feature type="compositionally biased region" description="Low complexity" evidence="1">
    <location>
        <begin position="13"/>
        <end position="39"/>
    </location>
</feature>
<dbReference type="EMBL" id="CADCTV010000130">
    <property type="protein sequence ID" value="CAA9302671.1"/>
    <property type="molecule type" value="Genomic_DNA"/>
</dbReference>
<keyword evidence="2" id="KW-0547">Nucleotide-binding</keyword>
<feature type="compositionally biased region" description="Low complexity" evidence="1">
    <location>
        <begin position="70"/>
        <end position="81"/>
    </location>
</feature>
<evidence type="ECO:0000256" key="1">
    <source>
        <dbReference type="SAM" id="MobiDB-lite"/>
    </source>
</evidence>
<feature type="compositionally biased region" description="Basic residues" evidence="1">
    <location>
        <begin position="1"/>
        <end position="12"/>
    </location>
</feature>
<feature type="compositionally biased region" description="Basic residues" evidence="1">
    <location>
        <begin position="403"/>
        <end position="413"/>
    </location>
</feature>
<feature type="non-terminal residue" evidence="2">
    <location>
        <position position="1"/>
    </location>
</feature>